<name>A0A0N0VLP1_9HYPH</name>
<evidence type="ECO:0000313" key="1">
    <source>
        <dbReference type="EMBL" id="KPB01074.1"/>
    </source>
</evidence>
<dbReference type="RefSeq" id="WP_053999335.1">
    <property type="nucleotide sequence ID" value="NZ_JXMU01000014.1"/>
</dbReference>
<dbReference type="EMBL" id="JXMU01000014">
    <property type="protein sequence ID" value="KPB01074.1"/>
    <property type="molecule type" value="Genomic_DNA"/>
</dbReference>
<gene>
    <name evidence="1" type="ORF">SU32_10590</name>
</gene>
<organism evidence="1 2">
    <name type="scientific">Ahrensia marina</name>
    <dbReference type="NCBI Taxonomy" id="1514904"/>
    <lineage>
        <taxon>Bacteria</taxon>
        <taxon>Pseudomonadati</taxon>
        <taxon>Pseudomonadota</taxon>
        <taxon>Alphaproteobacteria</taxon>
        <taxon>Hyphomicrobiales</taxon>
        <taxon>Ahrensiaceae</taxon>
        <taxon>Ahrensia</taxon>
    </lineage>
</organism>
<evidence type="ECO:0000313" key="2">
    <source>
        <dbReference type="Proteomes" id="UP000038011"/>
    </source>
</evidence>
<reference evidence="1 2" key="1">
    <citation type="submission" date="2015-01" db="EMBL/GenBank/DDBJ databases">
        <title>Ahrensia donghaiensis sp. nov., a novel dimethylsulphoniopropionate-cleavage bacterium isolated from seawater and emended descriptions of the genus Ahrensia and Ahrensia kielensis.</title>
        <authorList>
            <person name="Liu J."/>
        </authorList>
    </citation>
    <scope>NUCLEOTIDE SEQUENCE [LARGE SCALE GENOMIC DNA]</scope>
    <source>
        <strain evidence="1 2">LZD062</strain>
    </source>
</reference>
<keyword evidence="2" id="KW-1185">Reference proteome</keyword>
<proteinExistence type="predicted"/>
<dbReference type="STRING" id="1514904.SU32_10590"/>
<comment type="caution">
    <text evidence="1">The sequence shown here is derived from an EMBL/GenBank/DDBJ whole genome shotgun (WGS) entry which is preliminary data.</text>
</comment>
<dbReference type="OrthoDB" id="8374464at2"/>
<dbReference type="AlphaFoldDB" id="A0A0N0VLP1"/>
<dbReference type="Proteomes" id="UP000038011">
    <property type="component" value="Unassembled WGS sequence"/>
</dbReference>
<protein>
    <submittedName>
        <fullName evidence="1">Uncharacterized protein</fullName>
    </submittedName>
</protein>
<accession>A0A0N0VLP1</accession>
<sequence length="298" mass="33295">MTDVADFLKQKYPDNNKVCEGLISLYNDFSSWGVKDSTFDQSLTDNDPNRFHSRVWEMVLARHLKNLGFDIKSEDAGPDFLFEQDGQRIWVEAVCPTPVGLSQQWLNPFELDDGPHVSSIPHEQMLLRWTSVLKEKNDKLIGTNSKAGYIQKGIVKENDAYVVAISSSQLGMGLLTYLGISQFPMAVEAVFPIGPNQVVIDRETMEVSDINHQHRPAIIKPSTGAEINTGNFLDQNYNRVSAIIGTNAGLDAACGCEWPICVVHNPNASSSAPKEVWGARDEYFATDMGDFFRLDRYT</sequence>
<dbReference type="PATRIC" id="fig|1514904.3.peg.952"/>